<reference evidence="3 4" key="1">
    <citation type="submission" date="2020-06" db="EMBL/GenBank/DDBJ databases">
        <title>Acidovorax antarctica sp. nov., isolated from Corinth ice sheet soil, Antarctic Fields Peninsula.</title>
        <authorList>
            <person name="Xu Q."/>
            <person name="Peng F."/>
        </authorList>
    </citation>
    <scope>NUCLEOTIDE SEQUENCE [LARGE SCALE GENOMIC DNA]</scope>
    <source>
        <strain evidence="3 4">16-35-5</strain>
        <plasmid evidence="3 4">unnamed1</plasmid>
    </source>
</reference>
<dbReference type="AlphaFoldDB" id="A0A6N1XB07"/>
<protein>
    <submittedName>
        <fullName evidence="3">Tripartite tricarboxylate transporter substrate binding protein</fullName>
    </submittedName>
</protein>
<evidence type="ECO:0000256" key="1">
    <source>
        <dbReference type="ARBA" id="ARBA00006987"/>
    </source>
</evidence>
<geneLocation type="plasmid" evidence="3 4">
    <name>unnamed1</name>
</geneLocation>
<dbReference type="KEGG" id="aant:HUK68_21880"/>
<dbReference type="InterPro" id="IPR005064">
    <property type="entry name" value="BUG"/>
</dbReference>
<evidence type="ECO:0000256" key="2">
    <source>
        <dbReference type="SAM" id="SignalP"/>
    </source>
</evidence>
<dbReference type="SUPFAM" id="SSF53850">
    <property type="entry name" value="Periplasmic binding protein-like II"/>
    <property type="match status" value="1"/>
</dbReference>
<dbReference type="RefSeq" id="WP_175506349.1">
    <property type="nucleotide sequence ID" value="NZ_CP054841.1"/>
</dbReference>
<dbReference type="Gene3D" id="3.40.190.150">
    <property type="entry name" value="Bordetella uptake gene, domain 1"/>
    <property type="match status" value="1"/>
</dbReference>
<dbReference type="Gene3D" id="3.40.190.10">
    <property type="entry name" value="Periplasmic binding protein-like II"/>
    <property type="match status" value="1"/>
</dbReference>
<comment type="similarity">
    <text evidence="1">Belongs to the UPF0065 (bug) family.</text>
</comment>
<feature type="signal peptide" evidence="2">
    <location>
        <begin position="1"/>
        <end position="25"/>
    </location>
</feature>
<dbReference type="PANTHER" id="PTHR42928">
    <property type="entry name" value="TRICARBOXYLATE-BINDING PROTEIN"/>
    <property type="match status" value="1"/>
</dbReference>
<organism evidence="3 4">
    <name type="scientific">Comamonas antarctica</name>
    <dbReference type="NCBI Taxonomy" id="2743470"/>
    <lineage>
        <taxon>Bacteria</taxon>
        <taxon>Pseudomonadati</taxon>
        <taxon>Pseudomonadota</taxon>
        <taxon>Betaproteobacteria</taxon>
        <taxon>Burkholderiales</taxon>
        <taxon>Comamonadaceae</taxon>
        <taxon>Comamonas</taxon>
    </lineage>
</organism>
<dbReference type="PANTHER" id="PTHR42928:SF5">
    <property type="entry name" value="BLR1237 PROTEIN"/>
    <property type="match status" value="1"/>
</dbReference>
<keyword evidence="2" id="KW-0732">Signal</keyword>
<name>A0A6N1XB07_9BURK</name>
<dbReference type="PIRSF" id="PIRSF017082">
    <property type="entry name" value="YflP"/>
    <property type="match status" value="1"/>
</dbReference>
<evidence type="ECO:0000313" key="3">
    <source>
        <dbReference type="EMBL" id="QKV55563.1"/>
    </source>
</evidence>
<dbReference type="EMBL" id="CP054841">
    <property type="protein sequence ID" value="QKV55563.1"/>
    <property type="molecule type" value="Genomic_DNA"/>
</dbReference>
<keyword evidence="4" id="KW-1185">Reference proteome</keyword>
<evidence type="ECO:0000313" key="4">
    <source>
        <dbReference type="Proteomes" id="UP000509579"/>
    </source>
</evidence>
<proteinExistence type="inferred from homology"/>
<dbReference type="Pfam" id="PF03401">
    <property type="entry name" value="TctC"/>
    <property type="match status" value="1"/>
</dbReference>
<dbReference type="CDD" id="cd07012">
    <property type="entry name" value="PBP2_Bug_TTT"/>
    <property type="match status" value="1"/>
</dbReference>
<dbReference type="Proteomes" id="UP000509579">
    <property type="component" value="Plasmid unnamed1"/>
</dbReference>
<accession>A0A6N1XB07</accession>
<dbReference type="InterPro" id="IPR042100">
    <property type="entry name" value="Bug_dom1"/>
</dbReference>
<feature type="chain" id="PRO_5026948232" evidence="2">
    <location>
        <begin position="26"/>
        <end position="325"/>
    </location>
</feature>
<gene>
    <name evidence="3" type="ORF">HUK68_21880</name>
</gene>
<keyword evidence="3" id="KW-0614">Plasmid</keyword>
<sequence>MRYSLAWRKWGLCIGTAICAAGAWAQAFPSKPVTIVVPYAPGGPTDITARRVGELMAKNLGTAVLIENRPGAATTLAAAYIARAPKDGYTLFMAPGTTTSVNPYIYRRLSYKPEEFAPISIVSRLPFGVVAAPDFPAKNMQEFIAWAKAKPGGVSYGTTGTGSLTNIIGEWMGRTLGVKMVEVPYKGTAAAYADLMGGRIDVNIEVMSSAIGMHQAGKLRILGIMSEERAAQIPDVATLREAGYPNLVAYTNFGLLAPAGTPAPVINRLHQAVVAAVATPDFAAKLAAGGETAVSSASPKQFGELLHAEYVHWGAIVKPMNLALD</sequence>